<dbReference type="InterPro" id="IPR011042">
    <property type="entry name" value="6-blade_b-propeller_TolB-like"/>
</dbReference>
<evidence type="ECO:0000313" key="3">
    <source>
        <dbReference type="Proteomes" id="UP000694865"/>
    </source>
</evidence>
<dbReference type="Proteomes" id="UP000694865">
    <property type="component" value="Unplaced"/>
</dbReference>
<sequence length="110" mass="12619">MIRLAEIDKHKTENRFNDGKCDANGRFWAGTMGPEKVPTKPELEQGTLYSLDKDHNVRCHFDKVSISNGIAWNSDNTIMYFIDTPLNRVDAFHFDLEQGTLPKETVFSLE</sequence>
<dbReference type="InterPro" id="IPR013658">
    <property type="entry name" value="SGL"/>
</dbReference>
<dbReference type="GeneID" id="100374112"/>
<dbReference type="PANTHER" id="PTHR10907">
    <property type="entry name" value="REGUCALCIN"/>
    <property type="match status" value="1"/>
</dbReference>
<dbReference type="RefSeq" id="XP_006814847.1">
    <property type="nucleotide sequence ID" value="XM_006814784.1"/>
</dbReference>
<proteinExistence type="inferred from homology"/>
<dbReference type="Gene3D" id="2.120.10.30">
    <property type="entry name" value="TolB, C-terminal domain"/>
    <property type="match status" value="1"/>
</dbReference>
<gene>
    <name evidence="4" type="primary">LOC100374112</name>
</gene>
<dbReference type="Pfam" id="PF08450">
    <property type="entry name" value="SGL"/>
    <property type="match status" value="1"/>
</dbReference>
<accession>A0ABM0M4A6</accession>
<feature type="domain" description="SMP-30/Gluconolactonase/LRE-like region" evidence="2">
    <location>
        <begin position="4"/>
        <end position="107"/>
    </location>
</feature>
<protein>
    <submittedName>
        <fullName evidence="4">Regucalcin-like</fullName>
    </submittedName>
</protein>
<dbReference type="PRINTS" id="PR01790">
    <property type="entry name" value="SMP30FAMILY"/>
</dbReference>
<evidence type="ECO:0000313" key="4">
    <source>
        <dbReference type="RefSeq" id="XP_006814847.1"/>
    </source>
</evidence>
<dbReference type="InterPro" id="IPR005511">
    <property type="entry name" value="SMP-30"/>
</dbReference>
<reference evidence="4" key="1">
    <citation type="submission" date="2025-08" db="UniProtKB">
        <authorList>
            <consortium name="RefSeq"/>
        </authorList>
    </citation>
    <scope>IDENTIFICATION</scope>
    <source>
        <tissue evidence="4">Testes</tissue>
    </source>
</reference>
<keyword evidence="3" id="KW-1185">Reference proteome</keyword>
<evidence type="ECO:0000256" key="1">
    <source>
        <dbReference type="ARBA" id="ARBA00008853"/>
    </source>
</evidence>
<comment type="similarity">
    <text evidence="1">Belongs to the SMP-30/CGR1 family.</text>
</comment>
<dbReference type="SUPFAM" id="SSF63829">
    <property type="entry name" value="Calcium-dependent phosphotriesterase"/>
    <property type="match status" value="1"/>
</dbReference>
<dbReference type="PANTHER" id="PTHR10907:SF47">
    <property type="entry name" value="REGUCALCIN"/>
    <property type="match status" value="1"/>
</dbReference>
<organism evidence="3 4">
    <name type="scientific">Saccoglossus kowalevskii</name>
    <name type="common">Acorn worm</name>
    <dbReference type="NCBI Taxonomy" id="10224"/>
    <lineage>
        <taxon>Eukaryota</taxon>
        <taxon>Metazoa</taxon>
        <taxon>Hemichordata</taxon>
        <taxon>Enteropneusta</taxon>
        <taxon>Harrimaniidae</taxon>
        <taxon>Saccoglossus</taxon>
    </lineage>
</organism>
<evidence type="ECO:0000259" key="2">
    <source>
        <dbReference type="Pfam" id="PF08450"/>
    </source>
</evidence>
<name>A0ABM0M4A6_SACKO</name>